<feature type="chain" id="PRO_5037511401" evidence="1">
    <location>
        <begin position="24"/>
        <end position="118"/>
    </location>
</feature>
<dbReference type="AlphaFoldDB" id="A0A940X393"/>
<reference evidence="2" key="2">
    <citation type="submission" date="2021-03" db="EMBL/GenBank/DDBJ databases">
        <authorList>
            <person name="Cao W."/>
        </authorList>
    </citation>
    <scope>NUCLEOTIDE SEQUENCE</scope>
    <source>
        <strain evidence="2">110414</strain>
    </source>
</reference>
<sequence length="118" mass="12385">MTLRLPALLLALAFIPAVGHAQAAAPTPAGVAISQATLDELAGTYRTPQGIPLRVWREGTTLKVQAEGQAAWALVAESESSFAVPGLDARISFGFDASGKPGYLVLRQDGRDTKAIRD</sequence>
<keyword evidence="1" id="KW-0732">Signal</keyword>
<comment type="caution">
    <text evidence="2">The sequence shown here is derived from an EMBL/GenBank/DDBJ whole genome shotgun (WGS) entry which is preliminary data.</text>
</comment>
<protein>
    <submittedName>
        <fullName evidence="2">Uncharacterized protein</fullName>
    </submittedName>
</protein>
<name>A0A940X393_9GAMM</name>
<evidence type="ECO:0000313" key="3">
    <source>
        <dbReference type="Proteomes" id="UP000673447"/>
    </source>
</evidence>
<dbReference type="EMBL" id="JAGKTC010000001">
    <property type="protein sequence ID" value="MBP3983503.1"/>
    <property type="molecule type" value="Genomic_DNA"/>
</dbReference>
<dbReference type="Proteomes" id="UP000673447">
    <property type="component" value="Unassembled WGS sequence"/>
</dbReference>
<dbReference type="RefSeq" id="WP_210535346.1">
    <property type="nucleotide sequence ID" value="NZ_JAGKTC010000001.1"/>
</dbReference>
<evidence type="ECO:0000313" key="2">
    <source>
        <dbReference type="EMBL" id="MBP3983503.1"/>
    </source>
</evidence>
<reference evidence="2" key="1">
    <citation type="journal article" date="2016" name="Int. J. Syst. Evol. Microbiol.">
        <title>Pseudoxanthomonas helianthi sp. nov., isolated from roots of Jerusalem artichoke (Helianthus tuberosus).</title>
        <authorList>
            <person name="Kittiwongwattana C."/>
            <person name="Thawai C."/>
        </authorList>
    </citation>
    <scope>NUCLEOTIDE SEQUENCE</scope>
    <source>
        <strain evidence="2">110414</strain>
    </source>
</reference>
<proteinExistence type="predicted"/>
<keyword evidence="3" id="KW-1185">Reference proteome</keyword>
<organism evidence="2 3">
    <name type="scientific">Pseudoxanthomonas helianthi</name>
    <dbReference type="NCBI Taxonomy" id="1453541"/>
    <lineage>
        <taxon>Bacteria</taxon>
        <taxon>Pseudomonadati</taxon>
        <taxon>Pseudomonadota</taxon>
        <taxon>Gammaproteobacteria</taxon>
        <taxon>Lysobacterales</taxon>
        <taxon>Lysobacteraceae</taxon>
        <taxon>Pseudoxanthomonas</taxon>
    </lineage>
</organism>
<accession>A0A940X393</accession>
<gene>
    <name evidence="2" type="ORF">J5837_03615</name>
</gene>
<evidence type="ECO:0000256" key="1">
    <source>
        <dbReference type="SAM" id="SignalP"/>
    </source>
</evidence>
<feature type="signal peptide" evidence="1">
    <location>
        <begin position="1"/>
        <end position="23"/>
    </location>
</feature>